<dbReference type="EMBL" id="JBHRYQ010000001">
    <property type="protein sequence ID" value="MFC3812631.1"/>
    <property type="molecule type" value="Genomic_DNA"/>
</dbReference>
<gene>
    <name evidence="1" type="ORF">ACFOOI_18360</name>
</gene>
<accession>A0ABV7Z2Z2</accession>
<evidence type="ECO:0000313" key="1">
    <source>
        <dbReference type="EMBL" id="MFC3812631.1"/>
    </source>
</evidence>
<dbReference type="Proteomes" id="UP001595616">
    <property type="component" value="Unassembled WGS sequence"/>
</dbReference>
<organism evidence="1 2">
    <name type="scientific">Lacihabitans lacunae</name>
    <dbReference type="NCBI Taxonomy" id="1028214"/>
    <lineage>
        <taxon>Bacteria</taxon>
        <taxon>Pseudomonadati</taxon>
        <taxon>Bacteroidota</taxon>
        <taxon>Cytophagia</taxon>
        <taxon>Cytophagales</taxon>
        <taxon>Leadbetterellaceae</taxon>
        <taxon>Lacihabitans</taxon>
    </lineage>
</organism>
<proteinExistence type="predicted"/>
<dbReference type="RefSeq" id="WP_379839517.1">
    <property type="nucleotide sequence ID" value="NZ_JBHRYQ010000001.1"/>
</dbReference>
<comment type="caution">
    <text evidence="1">The sequence shown here is derived from an EMBL/GenBank/DDBJ whole genome shotgun (WGS) entry which is preliminary data.</text>
</comment>
<sequence>MSNQNLILIEHLCTHFEVEQSFFKSLENIGLIQITAVNEAHFVPEENLTEIEKMLRLHQDLEVNPEGIDVIFNLLKKIEDLQRELIIAKNKLNIYE</sequence>
<name>A0ABV7Z2Z2_9BACT</name>
<evidence type="ECO:0000313" key="2">
    <source>
        <dbReference type="Proteomes" id="UP001595616"/>
    </source>
</evidence>
<dbReference type="Gene3D" id="1.10.1660.10">
    <property type="match status" value="1"/>
</dbReference>
<keyword evidence="2" id="KW-1185">Reference proteome</keyword>
<protein>
    <submittedName>
        <fullName evidence="1">Chaperone modulator CbpM</fullName>
    </submittedName>
</protein>
<dbReference type="Pfam" id="PF13591">
    <property type="entry name" value="MerR_2"/>
    <property type="match status" value="1"/>
</dbReference>
<reference evidence="2" key="1">
    <citation type="journal article" date="2019" name="Int. J. Syst. Evol. Microbiol.">
        <title>The Global Catalogue of Microorganisms (GCM) 10K type strain sequencing project: providing services to taxonomists for standard genome sequencing and annotation.</title>
        <authorList>
            <consortium name="The Broad Institute Genomics Platform"/>
            <consortium name="The Broad Institute Genome Sequencing Center for Infectious Disease"/>
            <person name="Wu L."/>
            <person name="Ma J."/>
        </authorList>
    </citation>
    <scope>NUCLEOTIDE SEQUENCE [LARGE SCALE GENOMIC DNA]</scope>
    <source>
        <strain evidence="2">CECT 7956</strain>
    </source>
</reference>